<feature type="compositionally biased region" description="Basic and acidic residues" evidence="2">
    <location>
        <begin position="88"/>
        <end position="108"/>
    </location>
</feature>
<proteinExistence type="predicted"/>
<sequence>MIKGPDDDSLLDTLDDAPQLRSKDDEDSPKDVSNYRAGFIVSKKHIPMTAPGSFGTDSIDKALTNVMDDLKTPLASRVSEGFQPLSGDFDHPPSYERATSETDVKRVLSPENSASSETIYKSYCRSSSSSPEDSDTDSEDRDHPVDKLQLVRQIELLKKEQEEMKRMQEAHDRRLKELLDREPCIHRRLESIRKSTPRDGRGGLPALGQSPFTPLTGTAGLKRGILHGFSEEHIYVQLEQLYANFHKLHFPTKTIQSVLGTPNKDSYYDVTTLSEISSLKEANMKLRKKVSELEAKVLAKEPRRGFGPQPHTWGNPGMKSAKSEGRLDEIGLTSPTPKRANFVAGRPTSPLPIPITPQEIKPVEITFRWTISDYSRKFRDERARGTKECSSPFYLSHCGYRAQMEAYLNGNGTATNRCMSVFLRIIKGDYDRYMKWPVNMHLVVILVNQSGNHSDSLRASGNQFQFQKPCGVSDSESDCWGLIEFVGHDMIQQRKYIKDDKIVLKCRVMILQ</sequence>
<dbReference type="EMBL" id="CAXITT010000299">
    <property type="protein sequence ID" value="CAL1538453.1"/>
    <property type="molecule type" value="Genomic_DNA"/>
</dbReference>
<dbReference type="SUPFAM" id="SSF49599">
    <property type="entry name" value="TRAF domain-like"/>
    <property type="match status" value="1"/>
</dbReference>
<feature type="region of interest" description="Disordered" evidence="2">
    <location>
        <begin position="81"/>
        <end position="146"/>
    </location>
</feature>
<gene>
    <name evidence="4" type="ORF">GSLYS_00012274001</name>
</gene>
<dbReference type="InterPro" id="IPR008974">
    <property type="entry name" value="TRAF-like"/>
</dbReference>
<dbReference type="Pfam" id="PF22486">
    <property type="entry name" value="MATH_2"/>
    <property type="match status" value="1"/>
</dbReference>
<feature type="coiled-coil region" evidence="1">
    <location>
        <begin position="147"/>
        <end position="181"/>
    </location>
</feature>
<comment type="caution">
    <text evidence="4">The sequence shown here is derived from an EMBL/GenBank/DDBJ whole genome shotgun (WGS) entry which is preliminary data.</text>
</comment>
<dbReference type="Gene3D" id="2.60.210.10">
    <property type="entry name" value="Apoptosis, Tumor Necrosis Factor Receptor Associated Protein 2, Chain A"/>
    <property type="match status" value="1"/>
</dbReference>
<keyword evidence="5" id="KW-1185">Reference proteome</keyword>
<dbReference type="GO" id="GO:0043122">
    <property type="term" value="P:regulation of canonical NF-kappaB signal transduction"/>
    <property type="evidence" value="ECO:0007669"/>
    <property type="project" value="TreeGrafter"/>
</dbReference>
<name>A0AAV2I082_LYMST</name>
<accession>A0AAV2I082</accession>
<evidence type="ECO:0000313" key="5">
    <source>
        <dbReference type="Proteomes" id="UP001497497"/>
    </source>
</evidence>
<evidence type="ECO:0000259" key="3">
    <source>
        <dbReference type="PROSITE" id="PS50144"/>
    </source>
</evidence>
<dbReference type="InterPro" id="IPR002083">
    <property type="entry name" value="MATH/TRAF_dom"/>
</dbReference>
<keyword evidence="1" id="KW-0175">Coiled coil</keyword>
<dbReference type="PROSITE" id="PS50144">
    <property type="entry name" value="MATH"/>
    <property type="match status" value="1"/>
</dbReference>
<dbReference type="Proteomes" id="UP001497497">
    <property type="component" value="Unassembled WGS sequence"/>
</dbReference>
<feature type="domain" description="MATH" evidence="3">
    <location>
        <begin position="364"/>
        <end position="508"/>
    </location>
</feature>
<reference evidence="4 5" key="1">
    <citation type="submission" date="2024-04" db="EMBL/GenBank/DDBJ databases">
        <authorList>
            <consortium name="Genoscope - CEA"/>
            <person name="William W."/>
        </authorList>
    </citation>
    <scope>NUCLEOTIDE SEQUENCE [LARGE SCALE GENOMIC DNA]</scope>
</reference>
<feature type="region of interest" description="Disordered" evidence="2">
    <location>
        <begin position="1"/>
        <end position="33"/>
    </location>
</feature>
<evidence type="ECO:0000256" key="1">
    <source>
        <dbReference type="SAM" id="Coils"/>
    </source>
</evidence>
<protein>
    <recommendedName>
        <fullName evidence="3">MATH domain-containing protein</fullName>
    </recommendedName>
</protein>
<dbReference type="PANTHER" id="PTHR10131:SF157">
    <property type="entry name" value="RECEPTOR-ASSOCIATED FACTOR, PUTATIVE-RELATED"/>
    <property type="match status" value="1"/>
</dbReference>
<evidence type="ECO:0000313" key="4">
    <source>
        <dbReference type="EMBL" id="CAL1538453.1"/>
    </source>
</evidence>
<organism evidence="4 5">
    <name type="scientific">Lymnaea stagnalis</name>
    <name type="common">Great pond snail</name>
    <name type="synonym">Helix stagnalis</name>
    <dbReference type="NCBI Taxonomy" id="6523"/>
    <lineage>
        <taxon>Eukaryota</taxon>
        <taxon>Metazoa</taxon>
        <taxon>Spiralia</taxon>
        <taxon>Lophotrochozoa</taxon>
        <taxon>Mollusca</taxon>
        <taxon>Gastropoda</taxon>
        <taxon>Heterobranchia</taxon>
        <taxon>Euthyneura</taxon>
        <taxon>Panpulmonata</taxon>
        <taxon>Hygrophila</taxon>
        <taxon>Lymnaeoidea</taxon>
        <taxon>Lymnaeidae</taxon>
        <taxon>Lymnaea</taxon>
    </lineage>
</organism>
<dbReference type="PANTHER" id="PTHR10131">
    <property type="entry name" value="TNF RECEPTOR ASSOCIATED FACTOR"/>
    <property type="match status" value="1"/>
</dbReference>
<feature type="region of interest" description="Disordered" evidence="2">
    <location>
        <begin position="303"/>
        <end position="322"/>
    </location>
</feature>
<feature type="compositionally biased region" description="Polar residues" evidence="2">
    <location>
        <begin position="110"/>
        <end position="119"/>
    </location>
</feature>
<dbReference type="AlphaFoldDB" id="A0AAV2I082"/>
<evidence type="ECO:0000256" key="2">
    <source>
        <dbReference type="SAM" id="MobiDB-lite"/>
    </source>
</evidence>